<evidence type="ECO:0000313" key="2">
    <source>
        <dbReference type="EMBL" id="RBP38613.1"/>
    </source>
</evidence>
<dbReference type="EMBL" id="QNRR01000011">
    <property type="protein sequence ID" value="RBP38613.1"/>
    <property type="molecule type" value="Genomic_DNA"/>
</dbReference>
<evidence type="ECO:0000313" key="3">
    <source>
        <dbReference type="Proteomes" id="UP000253426"/>
    </source>
</evidence>
<accession>A0A366H920</accession>
<reference evidence="2 3" key="1">
    <citation type="submission" date="2018-06" db="EMBL/GenBank/DDBJ databases">
        <title>Genomic Encyclopedia of Type Strains, Phase IV (KMG-IV): sequencing the most valuable type-strain genomes for metagenomic binning, comparative biology and taxonomic classification.</title>
        <authorList>
            <person name="Goeker M."/>
        </authorList>
    </citation>
    <scope>NUCLEOTIDE SEQUENCE [LARGE SCALE GENOMIC DNA]</scope>
    <source>
        <strain evidence="2 3">DSM 25532</strain>
    </source>
</reference>
<feature type="compositionally biased region" description="Acidic residues" evidence="1">
    <location>
        <begin position="415"/>
        <end position="432"/>
    </location>
</feature>
<protein>
    <recommendedName>
        <fullName evidence="4">HNH endonuclease</fullName>
    </recommendedName>
</protein>
<organism evidence="2 3">
    <name type="scientific">Roseimicrobium gellanilyticum</name>
    <dbReference type="NCBI Taxonomy" id="748857"/>
    <lineage>
        <taxon>Bacteria</taxon>
        <taxon>Pseudomonadati</taxon>
        <taxon>Verrucomicrobiota</taxon>
        <taxon>Verrucomicrobiia</taxon>
        <taxon>Verrucomicrobiales</taxon>
        <taxon>Verrucomicrobiaceae</taxon>
        <taxon>Roseimicrobium</taxon>
    </lineage>
</organism>
<evidence type="ECO:0000256" key="1">
    <source>
        <dbReference type="SAM" id="MobiDB-lite"/>
    </source>
</evidence>
<sequence length="432" mass="49298">MSIPLPEQKLVCLASGGVCAFPGCGVSLVNYDAGSDATIIGELAHIVAEQRQGPRGREKMSDEQRNKATNILLLCSPHHTVVDRNPQVYSVQVLRQMKADHEAKIAKATRLPQTKAPTAKTKESLHSTLLHVSQLPRYVYSAETDYTEKQKDEVKKEIDYMSISREEFVPFILRENRLFAFQDLRAYENPFAKVANPVGAIRIPVRDLCTEAEGKRRFVSLLNSAIAKHCGRKRVFFDREHHRFYFVPTEAETERVEPYRTLTGRNESRNVVWNPKTRKTGEGKRHWLHLAADLSFHQLAAEQWCFTIRPERHVTKDGVTPYNSKFVGRKVTKLKARMFNDGYLSEVHFWRDFLSGGKPRFILNFGAQFAIVETQLLSLDVEWEGIPADAKAFTNQVFDEDLFTFGELQQASSGQDDEEEETDEEDSDDEAD</sequence>
<proteinExistence type="predicted"/>
<dbReference type="OrthoDB" id="193350at2"/>
<keyword evidence="3" id="KW-1185">Reference proteome</keyword>
<comment type="caution">
    <text evidence="2">The sequence shown here is derived from an EMBL/GenBank/DDBJ whole genome shotgun (WGS) entry which is preliminary data.</text>
</comment>
<dbReference type="AlphaFoldDB" id="A0A366H920"/>
<evidence type="ECO:0008006" key="4">
    <source>
        <dbReference type="Google" id="ProtNLM"/>
    </source>
</evidence>
<name>A0A366H920_9BACT</name>
<dbReference type="Proteomes" id="UP000253426">
    <property type="component" value="Unassembled WGS sequence"/>
</dbReference>
<gene>
    <name evidence="2" type="ORF">DES53_111132</name>
</gene>
<feature type="region of interest" description="Disordered" evidence="1">
    <location>
        <begin position="409"/>
        <end position="432"/>
    </location>
</feature>
<dbReference type="RefSeq" id="WP_147263604.1">
    <property type="nucleotide sequence ID" value="NZ_QNRR01000011.1"/>
</dbReference>